<protein>
    <submittedName>
        <fullName evidence="1">Uncharacterized protein</fullName>
    </submittedName>
</protein>
<evidence type="ECO:0000313" key="2">
    <source>
        <dbReference type="Proteomes" id="UP000800235"/>
    </source>
</evidence>
<evidence type="ECO:0000313" key="1">
    <source>
        <dbReference type="EMBL" id="KAF2432984.1"/>
    </source>
</evidence>
<proteinExistence type="predicted"/>
<dbReference type="OrthoDB" id="2157530at2759"/>
<sequence>MFIRRIGWTCCGHSYFETEKGYIGLGPFMVEPGDQVCVLFGGRVLYVLRPDQDGSCIYIGDAYVHGLMDGEAIEQWREHKLKDQMFAIR</sequence>
<dbReference type="EMBL" id="MU007023">
    <property type="protein sequence ID" value="KAF2432984.1"/>
    <property type="molecule type" value="Genomic_DNA"/>
</dbReference>
<organism evidence="1 2">
    <name type="scientific">Tothia fuscella</name>
    <dbReference type="NCBI Taxonomy" id="1048955"/>
    <lineage>
        <taxon>Eukaryota</taxon>
        <taxon>Fungi</taxon>
        <taxon>Dikarya</taxon>
        <taxon>Ascomycota</taxon>
        <taxon>Pezizomycotina</taxon>
        <taxon>Dothideomycetes</taxon>
        <taxon>Pleosporomycetidae</taxon>
        <taxon>Venturiales</taxon>
        <taxon>Cylindrosympodiaceae</taxon>
        <taxon>Tothia</taxon>
    </lineage>
</organism>
<dbReference type="PANTHER" id="PTHR24148:SF64">
    <property type="entry name" value="HETEROKARYON INCOMPATIBILITY DOMAIN-CONTAINING PROTEIN"/>
    <property type="match status" value="1"/>
</dbReference>
<gene>
    <name evidence="1" type="ORF">EJ08DRAFT_584731</name>
</gene>
<dbReference type="InterPro" id="IPR052895">
    <property type="entry name" value="HetReg/Transcr_Mod"/>
</dbReference>
<dbReference type="AlphaFoldDB" id="A0A9P4NVC5"/>
<keyword evidence="2" id="KW-1185">Reference proteome</keyword>
<dbReference type="Proteomes" id="UP000800235">
    <property type="component" value="Unassembled WGS sequence"/>
</dbReference>
<dbReference type="PANTHER" id="PTHR24148">
    <property type="entry name" value="ANKYRIN REPEAT DOMAIN-CONTAINING PROTEIN 39 HOMOLOG-RELATED"/>
    <property type="match status" value="1"/>
</dbReference>
<accession>A0A9P4NVC5</accession>
<comment type="caution">
    <text evidence="1">The sequence shown here is derived from an EMBL/GenBank/DDBJ whole genome shotgun (WGS) entry which is preliminary data.</text>
</comment>
<dbReference type="Pfam" id="PF26639">
    <property type="entry name" value="Het-6_barrel"/>
    <property type="match status" value="1"/>
</dbReference>
<name>A0A9P4NVC5_9PEZI</name>
<reference evidence="1" key="1">
    <citation type="journal article" date="2020" name="Stud. Mycol.">
        <title>101 Dothideomycetes genomes: a test case for predicting lifestyles and emergence of pathogens.</title>
        <authorList>
            <person name="Haridas S."/>
            <person name="Albert R."/>
            <person name="Binder M."/>
            <person name="Bloem J."/>
            <person name="Labutti K."/>
            <person name="Salamov A."/>
            <person name="Andreopoulos B."/>
            <person name="Baker S."/>
            <person name="Barry K."/>
            <person name="Bills G."/>
            <person name="Bluhm B."/>
            <person name="Cannon C."/>
            <person name="Castanera R."/>
            <person name="Culley D."/>
            <person name="Daum C."/>
            <person name="Ezra D."/>
            <person name="Gonzalez J."/>
            <person name="Henrissat B."/>
            <person name="Kuo A."/>
            <person name="Liang C."/>
            <person name="Lipzen A."/>
            <person name="Lutzoni F."/>
            <person name="Magnuson J."/>
            <person name="Mondo S."/>
            <person name="Nolan M."/>
            <person name="Ohm R."/>
            <person name="Pangilinan J."/>
            <person name="Park H.-J."/>
            <person name="Ramirez L."/>
            <person name="Alfaro M."/>
            <person name="Sun H."/>
            <person name="Tritt A."/>
            <person name="Yoshinaga Y."/>
            <person name="Zwiers L.-H."/>
            <person name="Turgeon B."/>
            <person name="Goodwin S."/>
            <person name="Spatafora J."/>
            <person name="Crous P."/>
            <person name="Grigoriev I."/>
        </authorList>
    </citation>
    <scope>NUCLEOTIDE SEQUENCE</scope>
    <source>
        <strain evidence="1">CBS 130266</strain>
    </source>
</reference>